<dbReference type="SUPFAM" id="SSF57667">
    <property type="entry name" value="beta-beta-alpha zinc fingers"/>
    <property type="match status" value="1"/>
</dbReference>
<dbReference type="SMART" id="SM00355">
    <property type="entry name" value="ZnF_C2H2"/>
    <property type="match status" value="2"/>
</dbReference>
<reference evidence="4 5" key="1">
    <citation type="submission" date="2019-06" db="EMBL/GenBank/DDBJ databases">
        <title>Wine fermentation using esterase from Monascus purpureus.</title>
        <authorList>
            <person name="Geng C."/>
            <person name="Zhang Y."/>
        </authorList>
    </citation>
    <scope>NUCLEOTIDE SEQUENCE [LARGE SCALE GENOMIC DNA]</scope>
    <source>
        <strain evidence="4">HQ1</strain>
    </source>
</reference>
<dbReference type="InterPro" id="IPR036236">
    <property type="entry name" value="Znf_C2H2_sf"/>
</dbReference>
<feature type="compositionally biased region" description="Low complexity" evidence="2">
    <location>
        <begin position="140"/>
        <end position="159"/>
    </location>
</feature>
<dbReference type="InterPro" id="IPR051061">
    <property type="entry name" value="Zinc_finger_trans_reg"/>
</dbReference>
<evidence type="ECO:0000256" key="1">
    <source>
        <dbReference type="PROSITE-ProRule" id="PRU00042"/>
    </source>
</evidence>
<name>A0A507QX01_MONPU</name>
<evidence type="ECO:0000259" key="3">
    <source>
        <dbReference type="PROSITE" id="PS50157"/>
    </source>
</evidence>
<keyword evidence="5" id="KW-1185">Reference proteome</keyword>
<keyword evidence="1" id="KW-0862">Zinc</keyword>
<feature type="region of interest" description="Disordered" evidence="2">
    <location>
        <begin position="1"/>
        <end position="33"/>
    </location>
</feature>
<feature type="compositionally biased region" description="Low complexity" evidence="2">
    <location>
        <begin position="308"/>
        <end position="325"/>
    </location>
</feature>
<dbReference type="GO" id="GO:0006357">
    <property type="term" value="P:regulation of transcription by RNA polymerase II"/>
    <property type="evidence" value="ECO:0007669"/>
    <property type="project" value="TreeGrafter"/>
</dbReference>
<dbReference type="AlphaFoldDB" id="A0A507QX01"/>
<keyword evidence="1" id="KW-0479">Metal-binding</keyword>
<gene>
    <name evidence="4" type="ORF">MPDQ_004966</name>
</gene>
<dbReference type="PROSITE" id="PS00028">
    <property type="entry name" value="ZINC_FINGER_C2H2_1"/>
    <property type="match status" value="1"/>
</dbReference>
<evidence type="ECO:0000256" key="2">
    <source>
        <dbReference type="SAM" id="MobiDB-lite"/>
    </source>
</evidence>
<dbReference type="PANTHER" id="PTHR46179:SF19">
    <property type="entry name" value="C2H2 FINGER DOMAIN TRANSCRIPTION FACTOR (EUROFUNG)-RELATED"/>
    <property type="match status" value="1"/>
</dbReference>
<dbReference type="STRING" id="5098.A0A507QX01"/>
<feature type="domain" description="C2H2-type" evidence="3">
    <location>
        <begin position="275"/>
        <end position="300"/>
    </location>
</feature>
<dbReference type="PROSITE" id="PS50157">
    <property type="entry name" value="ZINC_FINGER_C2H2_2"/>
    <property type="match status" value="1"/>
</dbReference>
<feature type="region of interest" description="Disordered" evidence="2">
    <location>
        <begin position="135"/>
        <end position="188"/>
    </location>
</feature>
<accession>A0A507QX01</accession>
<dbReference type="Proteomes" id="UP000319663">
    <property type="component" value="Unassembled WGS sequence"/>
</dbReference>
<feature type="region of interest" description="Disordered" evidence="2">
    <location>
        <begin position="304"/>
        <end position="325"/>
    </location>
</feature>
<dbReference type="GO" id="GO:0008270">
    <property type="term" value="F:zinc ion binding"/>
    <property type="evidence" value="ECO:0007669"/>
    <property type="project" value="UniProtKB-KW"/>
</dbReference>
<dbReference type="InterPro" id="IPR013087">
    <property type="entry name" value="Znf_C2H2_type"/>
</dbReference>
<keyword evidence="1" id="KW-0863">Zinc-finger</keyword>
<dbReference type="Gene3D" id="3.30.160.60">
    <property type="entry name" value="Classic Zinc Finger"/>
    <property type="match status" value="1"/>
</dbReference>
<sequence length="325" mass="35861">MQRNRHGSARRAPGYGLSPSPSSQSDMIPGNSDVGTVDPGFYYHMYQTGTMEGNGNMSSSGLEHVPYHPHVGEGININTYGHGQTNLFNPAQMQMHILSYQEQYIPIPMSMNPNPSPYYAMHPIPIHQSQSLPLPIPRQTLPSTPTSTASASTTMTPTLIHPKSPINSNSENEGTSPEEKEKPPITKYGHPLPDGTYRCAHPNCTSQTTFRRACDLRKHYNQHRRHLFCRYEGCPQSQSPAQAQAESLGRGGGFGVGFSSNKDRARHEAKHNPGVMCEWEGCGRVFSRVDNMKDHVRRIHLRAGGRESSVSASVSSSSHQRASSR</sequence>
<proteinExistence type="predicted"/>
<dbReference type="EMBL" id="VIFY01000033">
    <property type="protein sequence ID" value="TQB74243.1"/>
    <property type="molecule type" value="Genomic_DNA"/>
</dbReference>
<organism evidence="4 5">
    <name type="scientific">Monascus purpureus</name>
    <name type="common">Red mold</name>
    <name type="synonym">Monascus anka</name>
    <dbReference type="NCBI Taxonomy" id="5098"/>
    <lineage>
        <taxon>Eukaryota</taxon>
        <taxon>Fungi</taxon>
        <taxon>Dikarya</taxon>
        <taxon>Ascomycota</taxon>
        <taxon>Pezizomycotina</taxon>
        <taxon>Eurotiomycetes</taxon>
        <taxon>Eurotiomycetidae</taxon>
        <taxon>Eurotiales</taxon>
        <taxon>Aspergillaceae</taxon>
        <taxon>Monascus</taxon>
    </lineage>
</organism>
<evidence type="ECO:0000313" key="5">
    <source>
        <dbReference type="Proteomes" id="UP000319663"/>
    </source>
</evidence>
<feature type="compositionally biased region" description="Polar residues" evidence="2">
    <location>
        <begin position="165"/>
        <end position="175"/>
    </location>
</feature>
<evidence type="ECO:0000313" key="4">
    <source>
        <dbReference type="EMBL" id="TQB74243.1"/>
    </source>
</evidence>
<dbReference type="GO" id="GO:0005634">
    <property type="term" value="C:nucleus"/>
    <property type="evidence" value="ECO:0007669"/>
    <property type="project" value="TreeGrafter"/>
</dbReference>
<comment type="caution">
    <text evidence="4">The sequence shown here is derived from an EMBL/GenBank/DDBJ whole genome shotgun (WGS) entry which is preliminary data.</text>
</comment>
<dbReference type="PANTHER" id="PTHR46179">
    <property type="entry name" value="ZINC FINGER PROTEIN"/>
    <property type="match status" value="1"/>
</dbReference>
<protein>
    <recommendedName>
        <fullName evidence="3">C2H2-type domain-containing protein</fullName>
    </recommendedName>
</protein>